<evidence type="ECO:0000313" key="3">
    <source>
        <dbReference type="Proteomes" id="UP001321018"/>
    </source>
</evidence>
<evidence type="ECO:0000256" key="1">
    <source>
        <dbReference type="SAM" id="MobiDB-lite"/>
    </source>
</evidence>
<dbReference type="AlphaFoldDB" id="A0AAP2Z0H7"/>
<feature type="region of interest" description="Disordered" evidence="1">
    <location>
        <begin position="1"/>
        <end position="21"/>
    </location>
</feature>
<dbReference type="Proteomes" id="UP001321018">
    <property type="component" value="Unassembled WGS sequence"/>
</dbReference>
<dbReference type="EMBL" id="JAOPKA010000005">
    <property type="protein sequence ID" value="MCU4741839.1"/>
    <property type="molecule type" value="Genomic_DNA"/>
</dbReference>
<feature type="compositionally biased region" description="Pro residues" evidence="1">
    <location>
        <begin position="1"/>
        <end position="11"/>
    </location>
</feature>
<evidence type="ECO:0000313" key="2">
    <source>
        <dbReference type="EMBL" id="MCU4741839.1"/>
    </source>
</evidence>
<dbReference type="RefSeq" id="WP_338003669.1">
    <property type="nucleotide sequence ID" value="NZ_JAOPKA010000005.1"/>
</dbReference>
<protein>
    <submittedName>
        <fullName evidence="2">Uncharacterized protein</fullName>
    </submittedName>
</protein>
<comment type="caution">
    <text evidence="2">The sequence shown here is derived from an EMBL/GenBank/DDBJ whole genome shotgun (WGS) entry which is preliminary data.</text>
</comment>
<organism evidence="2 3">
    <name type="scientific">Natronoglomus mannanivorans</name>
    <dbReference type="NCBI Taxonomy" id="2979990"/>
    <lineage>
        <taxon>Archaea</taxon>
        <taxon>Methanobacteriati</taxon>
        <taxon>Methanobacteriota</taxon>
        <taxon>Stenosarchaea group</taxon>
        <taxon>Halobacteria</taxon>
        <taxon>Halobacteriales</taxon>
        <taxon>Natrialbaceae</taxon>
        <taxon>Natronoglomus</taxon>
    </lineage>
</organism>
<gene>
    <name evidence="2" type="ORF">OB960_10570</name>
</gene>
<proteinExistence type="predicted"/>
<sequence length="109" mass="12093">MSDRPPSPPTPTIATHGGVGADEHDRLHLTTQQLATRLEGTLGTEFDEETLEECLLELDRDDYVEWVSVTRTGDYVWDVTESPDRIADAVAEVVVDRFYSWLGGASNAE</sequence>
<accession>A0AAP2Z0H7</accession>
<reference evidence="2" key="1">
    <citation type="submission" date="2022-09" db="EMBL/GenBank/DDBJ databases">
        <title>Enrichment on poylsaccharides allowed isolation of novel metabolic and taxonomic groups of Haloarchaea.</title>
        <authorList>
            <person name="Sorokin D.Y."/>
            <person name="Elcheninov A.G."/>
            <person name="Khizhniak T.V."/>
            <person name="Kolganova T.V."/>
            <person name="Kublanov I.V."/>
        </authorList>
    </citation>
    <scope>NUCLEOTIDE SEQUENCE</scope>
    <source>
        <strain evidence="2">AArc-xg1-1</strain>
    </source>
</reference>
<name>A0AAP2Z0H7_9EURY</name>